<proteinExistence type="predicted"/>
<feature type="region of interest" description="Disordered" evidence="1">
    <location>
        <begin position="169"/>
        <end position="200"/>
    </location>
</feature>
<comment type="caution">
    <text evidence="2">The sequence shown here is derived from an EMBL/GenBank/DDBJ whole genome shotgun (WGS) entry which is preliminary data.</text>
</comment>
<evidence type="ECO:0000313" key="2">
    <source>
        <dbReference type="EMBL" id="CAK9004394.1"/>
    </source>
</evidence>
<accession>A0ABP0ISK4</accession>
<evidence type="ECO:0000313" key="3">
    <source>
        <dbReference type="Proteomes" id="UP001642484"/>
    </source>
</evidence>
<dbReference type="EMBL" id="CAXAMN010003370">
    <property type="protein sequence ID" value="CAK9004394.1"/>
    <property type="molecule type" value="Genomic_DNA"/>
</dbReference>
<name>A0ABP0ISK4_9DINO</name>
<protein>
    <submittedName>
        <fullName evidence="2">Uncharacterized protein</fullName>
    </submittedName>
</protein>
<keyword evidence="3" id="KW-1185">Reference proteome</keyword>
<evidence type="ECO:0000256" key="1">
    <source>
        <dbReference type="SAM" id="MobiDB-lite"/>
    </source>
</evidence>
<organism evidence="2 3">
    <name type="scientific">Durusdinium trenchii</name>
    <dbReference type="NCBI Taxonomy" id="1381693"/>
    <lineage>
        <taxon>Eukaryota</taxon>
        <taxon>Sar</taxon>
        <taxon>Alveolata</taxon>
        <taxon>Dinophyceae</taxon>
        <taxon>Suessiales</taxon>
        <taxon>Symbiodiniaceae</taxon>
        <taxon>Durusdinium</taxon>
    </lineage>
</organism>
<feature type="compositionally biased region" description="Basic and acidic residues" evidence="1">
    <location>
        <begin position="176"/>
        <end position="187"/>
    </location>
</feature>
<dbReference type="Proteomes" id="UP001642484">
    <property type="component" value="Unassembled WGS sequence"/>
</dbReference>
<reference evidence="2 3" key="1">
    <citation type="submission" date="2024-02" db="EMBL/GenBank/DDBJ databases">
        <authorList>
            <person name="Chen Y."/>
            <person name="Shah S."/>
            <person name="Dougan E. K."/>
            <person name="Thang M."/>
            <person name="Chan C."/>
        </authorList>
    </citation>
    <scope>NUCLEOTIDE SEQUENCE [LARGE SCALE GENOMIC DNA]</scope>
</reference>
<sequence>MAGIYSVSRLQARLLLHRELHPVWGHERVMIYGSMVSEYMMPDVFTNDPIEVSVPLKFKAAFREDADPYHPTGEAAWNEELERRGLKSEIAEGKQFEELLRKHGDPKMEVPENMFAEAILDNVVDLGELVLQFYGGYMEKQPVSPDTNPQKLGRRLRKRMKKDYGIDSTFELEDNLPPRDPKDKTSKQDYVGAFNRLLPT</sequence>
<gene>
    <name evidence="2" type="ORF">CCMP2556_LOCUS7670</name>
</gene>